<evidence type="ECO:0000313" key="1">
    <source>
        <dbReference type="EMBL" id="PZQ45471.1"/>
    </source>
</evidence>
<dbReference type="Proteomes" id="UP000249417">
    <property type="component" value="Unassembled WGS sequence"/>
</dbReference>
<name>A0A2W5MVZ0_9BACT</name>
<dbReference type="EMBL" id="QFQB01000048">
    <property type="protein sequence ID" value="PZQ45471.1"/>
    <property type="molecule type" value="Genomic_DNA"/>
</dbReference>
<comment type="caution">
    <text evidence="1">The sequence shown here is derived from an EMBL/GenBank/DDBJ whole genome shotgun (WGS) entry which is preliminary data.</text>
</comment>
<dbReference type="AlphaFoldDB" id="A0A2W5MVZ0"/>
<protein>
    <submittedName>
        <fullName evidence="1">Uncharacterized protein</fullName>
    </submittedName>
</protein>
<gene>
    <name evidence="1" type="ORF">DI551_07330</name>
</gene>
<organism evidence="1 2">
    <name type="scientific">Micavibrio aeruginosavorus</name>
    <dbReference type="NCBI Taxonomy" id="349221"/>
    <lineage>
        <taxon>Bacteria</taxon>
        <taxon>Pseudomonadati</taxon>
        <taxon>Bdellovibrionota</taxon>
        <taxon>Bdellovibrionia</taxon>
        <taxon>Bdellovibrionales</taxon>
        <taxon>Pseudobdellovibrionaceae</taxon>
        <taxon>Micavibrio</taxon>
    </lineage>
</organism>
<sequence length="107" mass="12166">MNIVYKQPAITKSAGVQLLQNAENGHALTEKIMEWLDSHRQLAWQWSNAMYLHIYALKGGGVKVECISDTQGWIEGFDLDDIVLSCPVLELVLSDLWTIQLYDEWSA</sequence>
<accession>A0A2W5MVZ0</accession>
<proteinExistence type="predicted"/>
<evidence type="ECO:0000313" key="2">
    <source>
        <dbReference type="Proteomes" id="UP000249417"/>
    </source>
</evidence>
<reference evidence="1 2" key="1">
    <citation type="submission" date="2017-08" db="EMBL/GenBank/DDBJ databases">
        <title>Infants hospitalized years apart are colonized by the same room-sourced microbial strains.</title>
        <authorList>
            <person name="Brooks B."/>
            <person name="Olm M.R."/>
            <person name="Firek B.A."/>
            <person name="Baker R."/>
            <person name="Thomas B.C."/>
            <person name="Morowitz M.J."/>
            <person name="Banfield J.F."/>
        </authorList>
    </citation>
    <scope>NUCLEOTIDE SEQUENCE [LARGE SCALE GENOMIC DNA]</scope>
    <source>
        <strain evidence="1">S2_005_002_R2_29</strain>
    </source>
</reference>